<comment type="caution">
    <text evidence="1">The sequence shown here is derived from an EMBL/GenBank/DDBJ whole genome shotgun (WGS) entry which is preliminary data.</text>
</comment>
<evidence type="ECO:0000313" key="2">
    <source>
        <dbReference type="Proteomes" id="UP001195483"/>
    </source>
</evidence>
<name>A0AAE0S119_9BIVA</name>
<dbReference type="InterPro" id="IPR036291">
    <property type="entry name" value="NAD(P)-bd_dom_sf"/>
</dbReference>
<reference evidence="1" key="2">
    <citation type="journal article" date="2021" name="Genome Biol. Evol.">
        <title>Developing a high-quality reference genome for a parasitic bivalve with doubly uniparental inheritance (Bivalvia: Unionida).</title>
        <authorList>
            <person name="Smith C.H."/>
        </authorList>
    </citation>
    <scope>NUCLEOTIDE SEQUENCE</scope>
    <source>
        <strain evidence="1">CHS0354</strain>
        <tissue evidence="1">Mantle</tissue>
    </source>
</reference>
<dbReference type="Gene3D" id="3.40.50.720">
    <property type="entry name" value="NAD(P)-binding Rossmann-like Domain"/>
    <property type="match status" value="1"/>
</dbReference>
<organism evidence="1 2">
    <name type="scientific">Potamilus streckersoni</name>
    <dbReference type="NCBI Taxonomy" id="2493646"/>
    <lineage>
        <taxon>Eukaryota</taxon>
        <taxon>Metazoa</taxon>
        <taxon>Spiralia</taxon>
        <taxon>Lophotrochozoa</taxon>
        <taxon>Mollusca</taxon>
        <taxon>Bivalvia</taxon>
        <taxon>Autobranchia</taxon>
        <taxon>Heteroconchia</taxon>
        <taxon>Palaeoheterodonta</taxon>
        <taxon>Unionida</taxon>
        <taxon>Unionoidea</taxon>
        <taxon>Unionidae</taxon>
        <taxon>Ambleminae</taxon>
        <taxon>Lampsilini</taxon>
        <taxon>Potamilus</taxon>
    </lineage>
</organism>
<sequence>MTATQPHDPFCSGCHSKECQQDGHVWTGIRIISIESREESDKLVTSTCEALVAAKEHLEQQEKLKCKVDAFMSASMAVLVMGANQCGNMAVHLVKRTFTKCFLDVRICIADSSIEGLIAAQQNCDDIICWLDDEHEESLVEKMTITCRGRLDIVIDFIGTTRTIQRAFKILKEGGVLLIGNGQVPEVITNMHAIMADQKNNLGCTENKQETVHQLTTPSLFNMSP</sequence>
<dbReference type="EMBL" id="JAEAOA010000695">
    <property type="protein sequence ID" value="KAK3583263.1"/>
    <property type="molecule type" value="Genomic_DNA"/>
</dbReference>
<reference evidence="1" key="1">
    <citation type="journal article" date="2021" name="Genome Biol. Evol.">
        <title>A High-Quality Reference Genome for a Parasitic Bivalve with Doubly Uniparental Inheritance (Bivalvia: Unionida).</title>
        <authorList>
            <person name="Smith C.H."/>
        </authorList>
    </citation>
    <scope>NUCLEOTIDE SEQUENCE</scope>
    <source>
        <strain evidence="1">CHS0354</strain>
    </source>
</reference>
<proteinExistence type="predicted"/>
<dbReference type="SUPFAM" id="SSF51735">
    <property type="entry name" value="NAD(P)-binding Rossmann-fold domains"/>
    <property type="match status" value="1"/>
</dbReference>
<dbReference type="Proteomes" id="UP001195483">
    <property type="component" value="Unassembled WGS sequence"/>
</dbReference>
<reference evidence="1" key="3">
    <citation type="submission" date="2023-05" db="EMBL/GenBank/DDBJ databases">
        <authorList>
            <person name="Smith C.H."/>
        </authorList>
    </citation>
    <scope>NUCLEOTIDE SEQUENCE</scope>
    <source>
        <strain evidence="1">CHS0354</strain>
        <tissue evidence="1">Mantle</tissue>
    </source>
</reference>
<evidence type="ECO:0000313" key="1">
    <source>
        <dbReference type="EMBL" id="KAK3583263.1"/>
    </source>
</evidence>
<evidence type="ECO:0008006" key="3">
    <source>
        <dbReference type="Google" id="ProtNLM"/>
    </source>
</evidence>
<gene>
    <name evidence="1" type="ORF">CHS0354_011149</name>
</gene>
<accession>A0AAE0S119</accession>
<protein>
    <recommendedName>
        <fullName evidence="3">Alcohol dehydrogenase-like C-terminal domain-containing protein</fullName>
    </recommendedName>
</protein>
<keyword evidence="2" id="KW-1185">Reference proteome</keyword>
<dbReference type="AlphaFoldDB" id="A0AAE0S119"/>